<evidence type="ECO:0000256" key="3">
    <source>
        <dbReference type="ARBA" id="ARBA00004563"/>
    </source>
</evidence>
<keyword evidence="5" id="KW-0945">Host-virus interaction</keyword>
<keyword evidence="8 14" id="KW-1133">Transmembrane helix</keyword>
<gene>
    <name evidence="15" type="primary">Env1_0</name>
    <name evidence="15" type="ORF">TYRSAV_R15182</name>
</gene>
<dbReference type="CDD" id="cd09851">
    <property type="entry name" value="HTLV-1-like_HR1-HR2"/>
    <property type="match status" value="1"/>
</dbReference>
<reference evidence="15 16" key="1">
    <citation type="submission" date="2019-09" db="EMBL/GenBank/DDBJ databases">
        <title>Bird 10,000 Genomes (B10K) Project - Family phase.</title>
        <authorList>
            <person name="Zhang G."/>
        </authorList>
    </citation>
    <scope>NUCLEOTIDE SEQUENCE [LARGE SCALE GENOMIC DNA]</scope>
    <source>
        <strain evidence="15">B10K-DU-001-37</strain>
        <tissue evidence="15">Muscle</tissue>
    </source>
</reference>
<evidence type="ECO:0000256" key="11">
    <source>
        <dbReference type="ARBA" id="ARBA00023157"/>
    </source>
</evidence>
<evidence type="ECO:0000256" key="10">
    <source>
        <dbReference type="ARBA" id="ARBA00023139"/>
    </source>
</evidence>
<keyword evidence="7" id="KW-1043">Host membrane</keyword>
<evidence type="ECO:0000313" key="15">
    <source>
        <dbReference type="EMBL" id="NXL98675.1"/>
    </source>
</evidence>
<evidence type="ECO:0000256" key="1">
    <source>
        <dbReference type="ARBA" id="ARBA00004402"/>
    </source>
</evidence>
<dbReference type="PANTHER" id="PTHR10424">
    <property type="entry name" value="VIRAL ENVELOPE PROTEIN"/>
    <property type="match status" value="1"/>
</dbReference>
<keyword evidence="4" id="KW-1032">Host cell membrane</keyword>
<keyword evidence="6 14" id="KW-0812">Transmembrane</keyword>
<evidence type="ECO:0000256" key="9">
    <source>
        <dbReference type="ARBA" id="ARBA00023136"/>
    </source>
</evidence>
<feature type="transmembrane region" description="Helical" evidence="14">
    <location>
        <begin position="70"/>
        <end position="95"/>
    </location>
</feature>
<keyword evidence="9 14" id="KW-0472">Membrane</keyword>
<evidence type="ECO:0000256" key="12">
    <source>
        <dbReference type="ARBA" id="ARBA00023180"/>
    </source>
</evidence>
<proteinExistence type="predicted"/>
<dbReference type="InterPro" id="IPR018154">
    <property type="entry name" value="TLV/ENV_coat_polyprotein"/>
</dbReference>
<dbReference type="Gene3D" id="1.10.287.210">
    <property type="match status" value="1"/>
</dbReference>
<sequence length="247" mass="27417">ARAKWLIPANNTKWACSSTGLTPCIPLKVFNKSSEYCVQVTVIPKIYYHAENYVYDSMTVPDHHLANRELITAVTVALLMLVGGTGASTGIASLVRQNREFGTLKVATDEEIARIEESITALANSLKSLSEVVLQNRRGLDILFLQAGGLCAALKEECCVFADHTGLVKDTMAKLRKRLENQKRDRESQDWFTSLFDQAPWLTTLLSSLIGPIAMLFLALIFGPCILNKLVSFVENRLKTIKIMVVK</sequence>
<evidence type="ECO:0000256" key="2">
    <source>
        <dbReference type="ARBA" id="ARBA00004531"/>
    </source>
</evidence>
<accession>A0A7L0X518</accession>
<feature type="non-terminal residue" evidence="15">
    <location>
        <position position="1"/>
    </location>
</feature>
<evidence type="ECO:0000256" key="5">
    <source>
        <dbReference type="ARBA" id="ARBA00022581"/>
    </source>
</evidence>
<evidence type="ECO:0000256" key="6">
    <source>
        <dbReference type="ARBA" id="ARBA00022692"/>
    </source>
</evidence>
<comment type="caution">
    <text evidence="15">The sequence shown here is derived from an EMBL/GenBank/DDBJ whole genome shotgun (WGS) entry which is preliminary data.</text>
</comment>
<dbReference type="PANTHER" id="PTHR10424:SF81">
    <property type="entry name" value="ERVV2 PROTEIN"/>
    <property type="match status" value="1"/>
</dbReference>
<dbReference type="Pfam" id="PF00429">
    <property type="entry name" value="TLV_coat"/>
    <property type="match status" value="1"/>
</dbReference>
<evidence type="ECO:0000256" key="4">
    <source>
        <dbReference type="ARBA" id="ARBA00022511"/>
    </source>
</evidence>
<protein>
    <submittedName>
        <fullName evidence="15">ENV1 protein</fullName>
    </submittedName>
</protein>
<organism evidence="15 16">
    <name type="scientific">Tyrannus savana</name>
    <name type="common">Fork-tailed flycatcher</name>
    <name type="synonym">Muscivora tyrannus</name>
    <dbReference type="NCBI Taxonomy" id="137541"/>
    <lineage>
        <taxon>Eukaryota</taxon>
        <taxon>Metazoa</taxon>
        <taxon>Chordata</taxon>
        <taxon>Craniata</taxon>
        <taxon>Vertebrata</taxon>
        <taxon>Euteleostomi</taxon>
        <taxon>Archelosauria</taxon>
        <taxon>Archosauria</taxon>
        <taxon>Dinosauria</taxon>
        <taxon>Saurischia</taxon>
        <taxon>Theropoda</taxon>
        <taxon>Coelurosauria</taxon>
        <taxon>Aves</taxon>
        <taxon>Neognathae</taxon>
        <taxon>Neoaves</taxon>
        <taxon>Telluraves</taxon>
        <taxon>Australaves</taxon>
        <taxon>Passeriformes</taxon>
        <taxon>Tyrannidae</taxon>
        <taxon>Tyrannus</taxon>
    </lineage>
</organism>
<evidence type="ECO:0000256" key="13">
    <source>
        <dbReference type="ARBA" id="ARBA00023288"/>
    </source>
</evidence>
<keyword evidence="16" id="KW-1185">Reference proteome</keyword>
<dbReference type="EMBL" id="VXAW01002244">
    <property type="protein sequence ID" value="NXL98675.1"/>
    <property type="molecule type" value="Genomic_DNA"/>
</dbReference>
<evidence type="ECO:0000256" key="7">
    <source>
        <dbReference type="ARBA" id="ARBA00022870"/>
    </source>
</evidence>
<keyword evidence="10" id="KW-0564">Palmitate</keyword>
<feature type="transmembrane region" description="Helical" evidence="14">
    <location>
        <begin position="201"/>
        <end position="227"/>
    </location>
</feature>
<evidence type="ECO:0000256" key="8">
    <source>
        <dbReference type="ARBA" id="ARBA00022989"/>
    </source>
</evidence>
<keyword evidence="12" id="KW-0325">Glycoprotein</keyword>
<keyword evidence="11" id="KW-1015">Disulfide bond</keyword>
<evidence type="ECO:0000313" key="16">
    <source>
        <dbReference type="Proteomes" id="UP000537779"/>
    </source>
</evidence>
<feature type="non-terminal residue" evidence="15">
    <location>
        <position position="247"/>
    </location>
</feature>
<dbReference type="SUPFAM" id="SSF58069">
    <property type="entry name" value="Virus ectodomain"/>
    <property type="match status" value="1"/>
</dbReference>
<evidence type="ECO:0000256" key="14">
    <source>
        <dbReference type="SAM" id="Phobius"/>
    </source>
</evidence>
<keyword evidence="13" id="KW-0449">Lipoprotein</keyword>
<name>A0A7L0X518_TYRSA</name>
<dbReference type="Proteomes" id="UP000537779">
    <property type="component" value="Unassembled WGS sequence"/>
</dbReference>
<comment type="subcellular location">
    <subcellularLocation>
        <location evidence="1">Host cell membrane</location>
        <topology evidence="1">Single-pass type I membrane protein</topology>
    </subcellularLocation>
    <subcellularLocation>
        <location evidence="2">Host endomembrane system</location>
        <topology evidence="2">Peripheral membrane protein</topology>
    </subcellularLocation>
    <subcellularLocation>
        <location evidence="3">Virion membrane</location>
        <topology evidence="3">Single-pass type I membrane protein</topology>
    </subcellularLocation>
</comment>
<dbReference type="AlphaFoldDB" id="A0A7L0X518"/>